<protein>
    <recommendedName>
        <fullName evidence="1">YjiS-like domain-containing protein</fullName>
    </recommendedName>
</protein>
<evidence type="ECO:0000313" key="3">
    <source>
        <dbReference type="Proteomes" id="UP000235015"/>
    </source>
</evidence>
<dbReference type="Proteomes" id="UP000235015">
    <property type="component" value="Unassembled WGS sequence"/>
</dbReference>
<reference evidence="2 3" key="1">
    <citation type="submission" date="2017-11" db="EMBL/GenBank/DDBJ databases">
        <title>Genome-resolved metagenomics identifies genetic mobility, metabolic interactions, and unexpected diversity in perchlorate-reducing communities.</title>
        <authorList>
            <person name="Barnum T.P."/>
            <person name="Figueroa I.A."/>
            <person name="Carlstrom C.I."/>
            <person name="Lucas L.N."/>
            <person name="Engelbrektson A.L."/>
            <person name="Coates J.D."/>
        </authorList>
    </citation>
    <scope>NUCLEOTIDE SEQUENCE [LARGE SCALE GENOMIC DNA]</scope>
    <source>
        <strain evidence="2">BM301</strain>
    </source>
</reference>
<accession>A0A2N6CT82</accession>
<organism evidence="2 3">
    <name type="scientific">Sedimenticola selenatireducens</name>
    <dbReference type="NCBI Taxonomy" id="191960"/>
    <lineage>
        <taxon>Bacteria</taxon>
        <taxon>Pseudomonadati</taxon>
        <taxon>Pseudomonadota</taxon>
        <taxon>Gammaproteobacteria</taxon>
        <taxon>Chromatiales</taxon>
        <taxon>Sedimenticolaceae</taxon>
        <taxon>Sedimenticola</taxon>
    </lineage>
</organism>
<evidence type="ECO:0000259" key="1">
    <source>
        <dbReference type="Pfam" id="PF06568"/>
    </source>
</evidence>
<proteinExistence type="predicted"/>
<dbReference type="InterPro" id="IPR009506">
    <property type="entry name" value="YjiS-like"/>
</dbReference>
<dbReference type="STRING" id="1111735.GCA_000428045_02472"/>
<comment type="caution">
    <text evidence="2">The sequence shown here is derived from an EMBL/GenBank/DDBJ whole genome shotgun (WGS) entry which is preliminary data.</text>
</comment>
<gene>
    <name evidence="2" type="ORF">C0630_16175</name>
</gene>
<dbReference type="EMBL" id="PKUN01000025">
    <property type="protein sequence ID" value="PLX60332.1"/>
    <property type="molecule type" value="Genomic_DNA"/>
</dbReference>
<dbReference type="AlphaFoldDB" id="A0A2N6CT82"/>
<feature type="domain" description="YjiS-like" evidence="1">
    <location>
        <begin position="32"/>
        <end position="66"/>
    </location>
</feature>
<dbReference type="Pfam" id="PF06568">
    <property type="entry name" value="YjiS-like"/>
    <property type="match status" value="1"/>
</dbReference>
<name>A0A2N6CT82_9GAMM</name>
<sequence>MGQPFTSAISRNTGISKPRRLTVSWLLRQLTDRFHRWRMLARERYLLQTLSDEMLKDIGISRLDAEQEARRPFWDDQGIKR</sequence>
<evidence type="ECO:0000313" key="2">
    <source>
        <dbReference type="EMBL" id="PLX60332.1"/>
    </source>
</evidence>